<protein>
    <recommendedName>
        <fullName evidence="2">SMODS/Ubiquitin system-associated 2TM effector domain-containing protein</fullName>
    </recommendedName>
</protein>
<keyword evidence="1" id="KW-1133">Transmembrane helix</keyword>
<dbReference type="Pfam" id="PF18179">
    <property type="entry name" value="SUa-2TM"/>
    <property type="match status" value="1"/>
</dbReference>
<dbReference type="Proteomes" id="UP000095780">
    <property type="component" value="Unassembled WGS sequence"/>
</dbReference>
<proteinExistence type="predicted"/>
<evidence type="ECO:0000313" key="3">
    <source>
        <dbReference type="EMBL" id="CUQ88392.1"/>
    </source>
</evidence>
<dbReference type="InterPro" id="IPR041502">
    <property type="entry name" value="SUa-2TM"/>
</dbReference>
<feature type="transmembrane region" description="Helical" evidence="1">
    <location>
        <begin position="51"/>
        <end position="76"/>
    </location>
</feature>
<evidence type="ECO:0000256" key="1">
    <source>
        <dbReference type="SAM" id="Phobius"/>
    </source>
</evidence>
<dbReference type="RefSeq" id="WP_055287790.1">
    <property type="nucleotide sequence ID" value="NZ_CABIXW010000006.1"/>
</dbReference>
<feature type="domain" description="SMODS/Ubiquitin system-associated 2TM effector" evidence="2">
    <location>
        <begin position="7"/>
        <end position="268"/>
    </location>
</feature>
<reference evidence="3 4" key="1">
    <citation type="submission" date="2015-09" db="EMBL/GenBank/DDBJ databases">
        <authorList>
            <consortium name="Pathogen Informatics"/>
        </authorList>
    </citation>
    <scope>NUCLEOTIDE SEQUENCE [LARGE SCALE GENOMIC DNA]</scope>
    <source>
        <strain evidence="3 4">2789STDY5834878</strain>
    </source>
</reference>
<organism evidence="3 4">
    <name type="scientific">Lachnospira eligens</name>
    <dbReference type="NCBI Taxonomy" id="39485"/>
    <lineage>
        <taxon>Bacteria</taxon>
        <taxon>Bacillati</taxon>
        <taxon>Bacillota</taxon>
        <taxon>Clostridia</taxon>
        <taxon>Lachnospirales</taxon>
        <taxon>Lachnospiraceae</taxon>
        <taxon>Lachnospira</taxon>
    </lineage>
</organism>
<evidence type="ECO:0000259" key="2">
    <source>
        <dbReference type="Pfam" id="PF18179"/>
    </source>
</evidence>
<evidence type="ECO:0000313" key="4">
    <source>
        <dbReference type="Proteomes" id="UP000095780"/>
    </source>
</evidence>
<accession>A0A174ZQV7</accession>
<sequence length="277" mass="32503">MKQLFKKLQENARSIVEIIGLVMAFLIPYIINVKELIALCFENVSVDFDNIGYYLLLNTENWVISIVLVFSVLLWIRKFNKEKIFNTKNVYHNYPYLWYWFCAKILGYQTCNLKLVPPYLQFKLVLNDTFSSYNVGEEDDYPAIEDEEIEIKKENFVQVSDEVNLVLADTYPIENQQLPIVKRSLSTITINRVRPDVSRYYSPQFIAKIVDEVRNLPRNVTDVNVFPTTNPRHTLKIARDAFKLAERGNIKKLVVFPQEKTGIRKFARKGKVIYNNK</sequence>
<keyword evidence="1" id="KW-0472">Membrane</keyword>
<feature type="transmembrane region" description="Helical" evidence="1">
    <location>
        <begin position="12"/>
        <end position="31"/>
    </location>
</feature>
<name>A0A174ZQV7_9FIRM</name>
<dbReference type="AlphaFoldDB" id="A0A174ZQV7"/>
<dbReference type="EMBL" id="CZBV01000006">
    <property type="protein sequence ID" value="CUQ88392.1"/>
    <property type="molecule type" value="Genomic_DNA"/>
</dbReference>
<keyword evidence="1" id="KW-0812">Transmembrane</keyword>
<gene>
    <name evidence="3" type="ORF">ERS852492_02249</name>
</gene>